<gene>
    <name evidence="5" type="ORF">F945_00633</name>
</gene>
<dbReference type="GO" id="GO:0016620">
    <property type="term" value="F:oxidoreductase activity, acting on the aldehyde or oxo group of donors, NAD or NADP as acceptor"/>
    <property type="evidence" value="ECO:0007669"/>
    <property type="project" value="InterPro"/>
</dbReference>
<name>S3NI85_9GAMM</name>
<evidence type="ECO:0000259" key="4">
    <source>
        <dbReference type="Pfam" id="PF01575"/>
    </source>
</evidence>
<dbReference type="PANTHER" id="PTHR43111">
    <property type="entry name" value="ALDEHYDE DEHYDROGENASE B-RELATED"/>
    <property type="match status" value="1"/>
</dbReference>
<dbReference type="Gene3D" id="3.10.129.10">
    <property type="entry name" value="Hotdog Thioesterase"/>
    <property type="match status" value="1"/>
</dbReference>
<accession>S3NI85</accession>
<dbReference type="InterPro" id="IPR029069">
    <property type="entry name" value="HotDog_dom_sf"/>
</dbReference>
<dbReference type="Pfam" id="PF00171">
    <property type="entry name" value="Aldedh"/>
    <property type="match status" value="1"/>
</dbReference>
<proteinExistence type="predicted"/>
<dbReference type="InterPro" id="IPR016162">
    <property type="entry name" value="Ald_DH_N"/>
</dbReference>
<dbReference type="NCBIfam" id="NF008868">
    <property type="entry name" value="PRK11903.1"/>
    <property type="match status" value="1"/>
</dbReference>
<keyword evidence="6" id="KW-1185">Reference proteome</keyword>
<dbReference type="eggNOG" id="COG1012">
    <property type="taxonomic scope" value="Bacteria"/>
</dbReference>
<feature type="region of interest" description="Disordered" evidence="2">
    <location>
        <begin position="1"/>
        <end position="21"/>
    </location>
</feature>
<dbReference type="Proteomes" id="UP000014568">
    <property type="component" value="Unassembled WGS sequence"/>
</dbReference>
<dbReference type="OrthoDB" id="9759612at2"/>
<reference evidence="5 6" key="1">
    <citation type="submission" date="2013-06" db="EMBL/GenBank/DDBJ databases">
        <title>The Genome Sequence of Acinetobacter rudis CIP 110305.</title>
        <authorList>
            <consortium name="The Broad Institute Genome Sequencing Platform"/>
            <consortium name="The Broad Institute Genome Sequencing Center for Infectious Disease"/>
            <person name="Cerqueira G."/>
            <person name="Feldgarden M."/>
            <person name="Courvalin P."/>
            <person name="Perichon B."/>
            <person name="Grillot-Courvalin C."/>
            <person name="Clermont D."/>
            <person name="Rocha E."/>
            <person name="Yoon E.-J."/>
            <person name="Nemec A."/>
            <person name="Young S.K."/>
            <person name="Zeng Q."/>
            <person name="Gargeya S."/>
            <person name="Fitzgerald M."/>
            <person name="Abouelleil A."/>
            <person name="Alvarado L."/>
            <person name="Berlin A.M."/>
            <person name="Chapman S.B."/>
            <person name="Dewar J."/>
            <person name="Goldberg J."/>
            <person name="Griggs A."/>
            <person name="Gujja S."/>
            <person name="Hansen M."/>
            <person name="Howarth C."/>
            <person name="Imamovic A."/>
            <person name="Larimer J."/>
            <person name="McCowan C."/>
            <person name="Murphy C."/>
            <person name="Pearson M."/>
            <person name="Priest M."/>
            <person name="Roberts A."/>
            <person name="Saif S."/>
            <person name="Shea T."/>
            <person name="Sykes S."/>
            <person name="Wortman J."/>
            <person name="Nusbaum C."/>
            <person name="Birren B."/>
        </authorList>
    </citation>
    <scope>NUCLEOTIDE SEQUENCE [LARGE SCALE GENOMIC DNA]</scope>
    <source>
        <strain evidence="5 6">CIP 110305</strain>
    </source>
</reference>
<dbReference type="InterPro" id="IPR016163">
    <property type="entry name" value="Ald_DH_C"/>
</dbReference>
<dbReference type="Pfam" id="PF01575">
    <property type="entry name" value="MaoC_dehydratas"/>
    <property type="match status" value="1"/>
</dbReference>
<dbReference type="PATRIC" id="fig|421052.3.peg.622"/>
<evidence type="ECO:0000256" key="2">
    <source>
        <dbReference type="SAM" id="MobiDB-lite"/>
    </source>
</evidence>
<feature type="domain" description="Aldehyde dehydrogenase" evidence="3">
    <location>
        <begin position="42"/>
        <end position="523"/>
    </location>
</feature>
<feature type="domain" description="MaoC-like" evidence="4">
    <location>
        <begin position="563"/>
        <end position="667"/>
    </location>
</feature>
<dbReference type="CDD" id="cd07128">
    <property type="entry name" value="ALDH_MaoC-N"/>
    <property type="match status" value="1"/>
</dbReference>
<organism evidence="5 6">
    <name type="scientific">Acinetobacter rudis CIP 110305</name>
    <dbReference type="NCBI Taxonomy" id="421052"/>
    <lineage>
        <taxon>Bacteria</taxon>
        <taxon>Pseudomonadati</taxon>
        <taxon>Pseudomonadota</taxon>
        <taxon>Gammaproteobacteria</taxon>
        <taxon>Moraxellales</taxon>
        <taxon>Moraxellaceae</taxon>
        <taxon>Acinetobacter</taxon>
    </lineage>
</organism>
<dbReference type="HOGENOM" id="CLU_025047_0_0_6"/>
<dbReference type="eggNOG" id="COG2030">
    <property type="taxonomic scope" value="Bacteria"/>
</dbReference>
<dbReference type="SUPFAM" id="SSF53720">
    <property type="entry name" value="ALDH-like"/>
    <property type="match status" value="1"/>
</dbReference>
<dbReference type="InterPro" id="IPR016161">
    <property type="entry name" value="Ald_DH/histidinol_DH"/>
</dbReference>
<dbReference type="SUPFAM" id="SSF54637">
    <property type="entry name" value="Thioesterase/thiol ester dehydrase-isomerase"/>
    <property type="match status" value="1"/>
</dbReference>
<dbReference type="PANTHER" id="PTHR43111:SF1">
    <property type="entry name" value="ALDEHYDE DEHYDROGENASE B-RELATED"/>
    <property type="match status" value="1"/>
</dbReference>
<sequence length="707" mass="77475">MLEHTHENGSSQSQPHQQDSAHPMTVLESYVYGTWYHANAGFRPVYHAISGEEIYRVSSQGIDMQKVLAYGKQHGSTLAQWTFHQRANALKLIAQMLLEKKEQFYALATATGATRKDAWIDIEGGIQTLFAYSSMVRRELSDEKIITEDSWIQLSKHNSFGAKHILSPKAGVAVHINAFNFPIWGMLEKIAPTLLAGVPCVVKPATDGAQLTQAVVKAIVESKLLPQGALQLICGQTYDLFDYLGPQDCVTFTGSAYTGQQLRQHPNLNKYSVPFSMEADSVNSAILATGSSETAVDLFVREVIREMTTKAGQKCTAIRRAFVPQELLIHVQEKLVAKLNKVVTGDPTLENTSMGALASIKQKYDVAEKVEQLAQDAEIIFGGHLQQNIQFNAAHPENGAFYPPTLLLCKTPIQAQYVHNTEAFGPVCTLMPYQSIDELGDLVARGEGSLVASIVKDQHANIEDIVAKIAPWHGRLHILDETSAKESTGHGSPLPHLVHGGPGRAGGGEELGGIRAVKHYMQRTAIQGSPDSLTQVTHAWTAGSQINEDRVHPFKKSFDELVIGERLLTARRTVTEADLVNFACLSGDHFYAHTDKIAAAETFFGERVAHGYFVVSAAAGLFVDAPKGPVIANYGMDNLRFVEPVKIGDSIQVELTCKQKTPKPQKDPTQAAHGVVVWDIKVKNQRGELVATYDILTLVERGQEYQA</sequence>
<dbReference type="InterPro" id="IPR011966">
    <property type="entry name" value="PaaN-DH"/>
</dbReference>
<dbReference type="RefSeq" id="WP_016655064.1">
    <property type="nucleotide sequence ID" value="NZ_KE340351.1"/>
</dbReference>
<dbReference type="Gene3D" id="3.40.605.10">
    <property type="entry name" value="Aldehyde Dehydrogenase, Chain A, domain 1"/>
    <property type="match status" value="1"/>
</dbReference>
<dbReference type="InterPro" id="IPR015590">
    <property type="entry name" value="Aldehyde_DH_dom"/>
</dbReference>
<evidence type="ECO:0000313" key="5">
    <source>
        <dbReference type="EMBL" id="EPF79745.1"/>
    </source>
</evidence>
<dbReference type="CDD" id="cd03452">
    <property type="entry name" value="MaoC_C"/>
    <property type="match status" value="1"/>
</dbReference>
<dbReference type="Gene3D" id="3.40.309.10">
    <property type="entry name" value="Aldehyde Dehydrogenase, Chain A, domain 2"/>
    <property type="match status" value="1"/>
</dbReference>
<dbReference type="NCBIfam" id="TIGR02278">
    <property type="entry name" value="PaaN-DH"/>
    <property type="match status" value="1"/>
</dbReference>
<protein>
    <submittedName>
        <fullName evidence="5">Phenylacetic acid degradation protein paaN</fullName>
    </submittedName>
</protein>
<dbReference type="AlphaFoldDB" id="S3NI85"/>
<comment type="caution">
    <text evidence="5">The sequence shown here is derived from an EMBL/GenBank/DDBJ whole genome shotgun (WGS) entry which is preliminary data.</text>
</comment>
<dbReference type="EMBL" id="ATGI01000006">
    <property type="protein sequence ID" value="EPF79745.1"/>
    <property type="molecule type" value="Genomic_DNA"/>
</dbReference>
<keyword evidence="1" id="KW-0560">Oxidoreductase</keyword>
<dbReference type="InterPro" id="IPR002539">
    <property type="entry name" value="MaoC-like_dom"/>
</dbReference>
<evidence type="ECO:0000313" key="6">
    <source>
        <dbReference type="Proteomes" id="UP000014568"/>
    </source>
</evidence>
<feature type="compositionally biased region" description="Polar residues" evidence="2">
    <location>
        <begin position="8"/>
        <end position="20"/>
    </location>
</feature>
<evidence type="ECO:0000259" key="3">
    <source>
        <dbReference type="Pfam" id="PF00171"/>
    </source>
</evidence>
<dbReference type="STRING" id="632955.GCA_000829675_02862"/>
<evidence type="ECO:0000256" key="1">
    <source>
        <dbReference type="ARBA" id="ARBA00023002"/>
    </source>
</evidence>